<sequence>MRTRGCCSSYAPAMASSDLTEIVERLWAHEQIRQLASHYAVAVDSRDLDALVLLFVDDVRVGRDTYGREALRASFAESLGAIGISMLNVGTHAIDLVDADHATGQVYCHAQIQDGERWIHQFILYRDTYERRGGQWLFVRRIHELWYGEEAPSSPLSLRVAEWPKNHDGLGTVPGSWPSWTKFWATKA</sequence>
<evidence type="ECO:0000313" key="2">
    <source>
        <dbReference type="EMBL" id="CAB4795806.1"/>
    </source>
</evidence>
<reference evidence="2" key="1">
    <citation type="submission" date="2020-05" db="EMBL/GenBank/DDBJ databases">
        <authorList>
            <person name="Chiriac C."/>
            <person name="Salcher M."/>
            <person name="Ghai R."/>
            <person name="Kavagutti S V."/>
        </authorList>
    </citation>
    <scope>NUCLEOTIDE SEQUENCE</scope>
</reference>
<dbReference type="AlphaFoldDB" id="A0A6J6XKT2"/>
<dbReference type="EMBL" id="CAFAAM010000024">
    <property type="protein sequence ID" value="CAB4795806.1"/>
    <property type="molecule type" value="Genomic_DNA"/>
</dbReference>
<dbReference type="InterPro" id="IPR032710">
    <property type="entry name" value="NTF2-like_dom_sf"/>
</dbReference>
<accession>A0A6J6XKT2</accession>
<proteinExistence type="predicted"/>
<dbReference type="Pfam" id="PF13577">
    <property type="entry name" value="SnoaL_4"/>
    <property type="match status" value="1"/>
</dbReference>
<dbReference type="InterPro" id="IPR037401">
    <property type="entry name" value="SnoaL-like"/>
</dbReference>
<dbReference type="SUPFAM" id="SSF54427">
    <property type="entry name" value="NTF2-like"/>
    <property type="match status" value="1"/>
</dbReference>
<dbReference type="Gene3D" id="3.10.450.50">
    <property type="match status" value="1"/>
</dbReference>
<feature type="domain" description="SnoaL-like" evidence="1">
    <location>
        <begin position="24"/>
        <end position="141"/>
    </location>
</feature>
<dbReference type="CDD" id="cd00531">
    <property type="entry name" value="NTF2_like"/>
    <property type="match status" value="1"/>
</dbReference>
<gene>
    <name evidence="2" type="ORF">UFOPK3010_00293</name>
</gene>
<protein>
    <submittedName>
        <fullName evidence="2">Unannotated protein</fullName>
    </submittedName>
</protein>
<name>A0A6J6XKT2_9ZZZZ</name>
<evidence type="ECO:0000259" key="1">
    <source>
        <dbReference type="Pfam" id="PF13577"/>
    </source>
</evidence>
<organism evidence="2">
    <name type="scientific">freshwater metagenome</name>
    <dbReference type="NCBI Taxonomy" id="449393"/>
    <lineage>
        <taxon>unclassified sequences</taxon>
        <taxon>metagenomes</taxon>
        <taxon>ecological metagenomes</taxon>
    </lineage>
</organism>